<protein>
    <recommendedName>
        <fullName evidence="16">Branchpoint-bridging protein</fullName>
    </recommendedName>
</protein>
<dbReference type="Gene3D" id="4.10.60.10">
    <property type="entry name" value="Zinc finger, CCHC-type"/>
    <property type="match status" value="1"/>
</dbReference>
<keyword evidence="15" id="KW-1185">Reference proteome</keyword>
<keyword evidence="9" id="KW-0539">Nucleus</keyword>
<evidence type="ECO:0000256" key="8">
    <source>
        <dbReference type="ARBA" id="ARBA00023187"/>
    </source>
</evidence>
<sequence>MGSGFNTRPSRQERKGSCIAGEGFFNRTPSPPPVYDSNGQRTNTREGRRREKLDLERREAIGDCMRLNPLFKPPSGYKPVYKEAKLYIPVKDYPGYNFIGVILGPRGNTQKRMEAETGSRIAIRGKGAVKEGKRSNAVRLQGGRRDAKEAEGAFEDLHVHITADSVEKVDAAVALVEPLLTPVDEDRNAHKRKQLRELAEMNGTMRDLSKTCGVCGETGHRDWHCPKSKLTTFQAKVDCQICGDGGHPTIDCPRKNQTGQGKVLDNEYLNFLEELGYELAGPTAATNAHVTKLGGEDLPCPHSQPGSKTTANLSDDAATMPAMSTSFDPNQLFDVINRPQQTVIPLSNIEWPPDNVYTHNSEETAGQAQPAAGNQFPRMFQAHPTQVQCNTNSGNFRQPGFFSPPDPSLYQGHVSSWMNLNTVGLHVPPGSAPACGGPFYGNGETGSEPSDYPMLGNGGDLRRPCQIQVFTAPAGISGVQTYPCAKPQAVGVNSSPVVWECNQLQGNWKTGSLCSAWQMNCEGPHLMPPTPFSQSAPWEASQKPWETISHWNASNFPTNQQEPLHFHPHHAALPSMLVSGHFIWKDGPAPQSFRESIPFKSGSIPPPRRLNFVPHQSHPNHLESFKRRQSHAHPVPEFKTFLNNPAPSQFTQSKVTSMPQPPPSRLLHRANDLYAADHYPPSKKSTNIESDGGQLKVPFASPVVMNHDASPNSSILQTQPLESAHRDESGGLQLVLDPPLDVPTSPDRNTKPAVETPVIESPVEVDSEYERLMASVGVT</sequence>
<dbReference type="InterPro" id="IPR001878">
    <property type="entry name" value="Znf_CCHC"/>
</dbReference>
<comment type="caution">
    <text evidence="14">The sequence shown here is derived from an EMBL/GenBank/DDBJ whole genome shotgun (WGS) entry which is preliminary data.</text>
</comment>
<keyword evidence="4" id="KW-0479">Metal-binding</keyword>
<dbReference type="Gene3D" id="3.30.1370.10">
    <property type="entry name" value="K Homology domain, type 1"/>
    <property type="match status" value="1"/>
</dbReference>
<accession>A0ABD1ZL08</accession>
<dbReference type="GO" id="GO:0003723">
    <property type="term" value="F:RNA binding"/>
    <property type="evidence" value="ECO:0007669"/>
    <property type="project" value="UniProtKB-UniRule"/>
</dbReference>
<evidence type="ECO:0000256" key="10">
    <source>
        <dbReference type="PROSITE-ProRule" id="PRU00117"/>
    </source>
</evidence>
<dbReference type="CDD" id="cd02395">
    <property type="entry name" value="KH-I_BBP"/>
    <property type="match status" value="1"/>
</dbReference>
<keyword evidence="3" id="KW-0507">mRNA processing</keyword>
<dbReference type="SMART" id="SM00322">
    <property type="entry name" value="KH"/>
    <property type="match status" value="1"/>
</dbReference>
<dbReference type="PROSITE" id="PS50084">
    <property type="entry name" value="KH_TYPE_1"/>
    <property type="match status" value="1"/>
</dbReference>
<dbReference type="InterPro" id="IPR036875">
    <property type="entry name" value="Znf_CCHC_sf"/>
</dbReference>
<dbReference type="PANTHER" id="PTHR11208">
    <property type="entry name" value="RNA-BINDING PROTEIN RELATED"/>
    <property type="match status" value="1"/>
</dbReference>
<feature type="domain" description="K Homology" evidence="12">
    <location>
        <begin position="80"/>
        <end position="181"/>
    </location>
</feature>
<dbReference type="PANTHER" id="PTHR11208:SF148">
    <property type="entry name" value="CCHC-TYPE DOMAIN-CONTAINING PROTEIN"/>
    <property type="match status" value="1"/>
</dbReference>
<name>A0ABD1ZL08_9MARC</name>
<keyword evidence="5" id="KW-0863">Zinc-finger</keyword>
<evidence type="ECO:0000256" key="1">
    <source>
        <dbReference type="ARBA" id="ARBA00004123"/>
    </source>
</evidence>
<dbReference type="Gene3D" id="6.10.140.1790">
    <property type="match status" value="1"/>
</dbReference>
<dbReference type="SUPFAM" id="SSF57756">
    <property type="entry name" value="Retrovirus zinc finger-like domains"/>
    <property type="match status" value="1"/>
</dbReference>
<evidence type="ECO:0000313" key="14">
    <source>
        <dbReference type="EMBL" id="KAL2652141.1"/>
    </source>
</evidence>
<dbReference type="InterPro" id="IPR036612">
    <property type="entry name" value="KH_dom_type_1_sf"/>
</dbReference>
<dbReference type="EMBL" id="JBHFFA010000001">
    <property type="protein sequence ID" value="KAL2652141.1"/>
    <property type="molecule type" value="Genomic_DNA"/>
</dbReference>
<dbReference type="GO" id="GO:0008270">
    <property type="term" value="F:zinc ion binding"/>
    <property type="evidence" value="ECO:0007669"/>
    <property type="project" value="UniProtKB-KW"/>
</dbReference>
<evidence type="ECO:0000259" key="12">
    <source>
        <dbReference type="SMART" id="SM00322"/>
    </source>
</evidence>
<feature type="domain" description="CCHC-type" evidence="13">
    <location>
        <begin position="211"/>
        <end position="227"/>
    </location>
</feature>
<dbReference type="InterPro" id="IPR045071">
    <property type="entry name" value="BBP-like"/>
</dbReference>
<evidence type="ECO:0000256" key="6">
    <source>
        <dbReference type="ARBA" id="ARBA00022833"/>
    </source>
</evidence>
<gene>
    <name evidence="14" type="ORF">R1flu_020269</name>
</gene>
<feature type="compositionally biased region" description="Basic and acidic residues" evidence="11">
    <location>
        <begin position="43"/>
        <end position="53"/>
    </location>
</feature>
<evidence type="ECO:0000256" key="9">
    <source>
        <dbReference type="ARBA" id="ARBA00023242"/>
    </source>
</evidence>
<evidence type="ECO:0000256" key="3">
    <source>
        <dbReference type="ARBA" id="ARBA00022664"/>
    </source>
</evidence>
<dbReference type="Pfam" id="PF16275">
    <property type="entry name" value="SF1-HH"/>
    <property type="match status" value="1"/>
</dbReference>
<dbReference type="SUPFAM" id="SSF54791">
    <property type="entry name" value="Eukaryotic type KH-domain (KH-domain type I)"/>
    <property type="match status" value="1"/>
</dbReference>
<evidence type="ECO:0000256" key="7">
    <source>
        <dbReference type="ARBA" id="ARBA00022884"/>
    </source>
</evidence>
<evidence type="ECO:0000256" key="11">
    <source>
        <dbReference type="SAM" id="MobiDB-lite"/>
    </source>
</evidence>
<dbReference type="AlphaFoldDB" id="A0ABD1ZL08"/>
<keyword evidence="8" id="KW-0508">mRNA splicing</keyword>
<dbReference type="SMART" id="SM00343">
    <property type="entry name" value="ZnF_C2HC"/>
    <property type="match status" value="2"/>
</dbReference>
<comment type="similarity">
    <text evidence="2">Belongs to the BBP/SF1 family.</text>
</comment>
<dbReference type="InterPro" id="IPR032570">
    <property type="entry name" value="SF1-HH"/>
</dbReference>
<dbReference type="InterPro" id="IPR055256">
    <property type="entry name" value="KH_1_KHDC4/BBP-like"/>
</dbReference>
<dbReference type="InterPro" id="IPR004087">
    <property type="entry name" value="KH_dom"/>
</dbReference>
<feature type="domain" description="CCHC-type" evidence="13">
    <location>
        <begin position="238"/>
        <end position="254"/>
    </location>
</feature>
<evidence type="ECO:0000256" key="2">
    <source>
        <dbReference type="ARBA" id="ARBA00010382"/>
    </source>
</evidence>
<evidence type="ECO:0008006" key="16">
    <source>
        <dbReference type="Google" id="ProtNLM"/>
    </source>
</evidence>
<dbReference type="GO" id="GO:0005634">
    <property type="term" value="C:nucleus"/>
    <property type="evidence" value="ECO:0007669"/>
    <property type="project" value="UniProtKB-SubCell"/>
</dbReference>
<feature type="region of interest" description="Disordered" evidence="11">
    <location>
        <begin position="1"/>
        <end position="53"/>
    </location>
</feature>
<dbReference type="Pfam" id="PF22675">
    <property type="entry name" value="KH-I_KHDC4-BBP"/>
    <property type="match status" value="1"/>
</dbReference>
<evidence type="ECO:0000256" key="4">
    <source>
        <dbReference type="ARBA" id="ARBA00022723"/>
    </source>
</evidence>
<keyword evidence="7 10" id="KW-0694">RNA-binding</keyword>
<dbReference type="Proteomes" id="UP001605036">
    <property type="component" value="Unassembled WGS sequence"/>
</dbReference>
<comment type="subcellular location">
    <subcellularLocation>
        <location evidence="1">Nucleus</location>
    </subcellularLocation>
</comment>
<proteinExistence type="inferred from homology"/>
<evidence type="ECO:0000313" key="15">
    <source>
        <dbReference type="Proteomes" id="UP001605036"/>
    </source>
</evidence>
<evidence type="ECO:0000259" key="13">
    <source>
        <dbReference type="SMART" id="SM00343"/>
    </source>
</evidence>
<evidence type="ECO:0000256" key="5">
    <source>
        <dbReference type="ARBA" id="ARBA00022771"/>
    </source>
</evidence>
<keyword evidence="6" id="KW-0862">Zinc</keyword>
<reference evidence="14 15" key="1">
    <citation type="submission" date="2024-09" db="EMBL/GenBank/DDBJ databases">
        <title>Chromosome-scale assembly of Riccia fluitans.</title>
        <authorList>
            <person name="Paukszto L."/>
            <person name="Sawicki J."/>
            <person name="Karawczyk K."/>
            <person name="Piernik-Szablinska J."/>
            <person name="Szczecinska M."/>
            <person name="Mazdziarz M."/>
        </authorList>
    </citation>
    <scope>NUCLEOTIDE SEQUENCE [LARGE SCALE GENOMIC DNA]</scope>
    <source>
        <strain evidence="14">Rf_01</strain>
        <tissue evidence="14">Aerial parts of the thallus</tissue>
    </source>
</reference>
<dbReference type="GO" id="GO:0008380">
    <property type="term" value="P:RNA splicing"/>
    <property type="evidence" value="ECO:0007669"/>
    <property type="project" value="UniProtKB-KW"/>
</dbReference>
<dbReference type="GO" id="GO:0006397">
    <property type="term" value="P:mRNA processing"/>
    <property type="evidence" value="ECO:0007669"/>
    <property type="project" value="UniProtKB-KW"/>
</dbReference>
<organism evidence="14 15">
    <name type="scientific">Riccia fluitans</name>
    <dbReference type="NCBI Taxonomy" id="41844"/>
    <lineage>
        <taxon>Eukaryota</taxon>
        <taxon>Viridiplantae</taxon>
        <taxon>Streptophyta</taxon>
        <taxon>Embryophyta</taxon>
        <taxon>Marchantiophyta</taxon>
        <taxon>Marchantiopsida</taxon>
        <taxon>Marchantiidae</taxon>
        <taxon>Marchantiales</taxon>
        <taxon>Ricciaceae</taxon>
        <taxon>Riccia</taxon>
    </lineage>
</organism>
<dbReference type="InterPro" id="IPR047086">
    <property type="entry name" value="SF1-HH_sf"/>
</dbReference>